<reference evidence="1" key="1">
    <citation type="submission" date="2020-11" db="EMBL/GenBank/DDBJ databases">
        <authorList>
            <consortium name="DOE Joint Genome Institute"/>
            <person name="Ahrendt S."/>
            <person name="Riley R."/>
            <person name="Andreopoulos W."/>
            <person name="Labutti K."/>
            <person name="Pangilinan J."/>
            <person name="Ruiz-Duenas F.J."/>
            <person name="Barrasa J.M."/>
            <person name="Sanchez-Garcia M."/>
            <person name="Camarero S."/>
            <person name="Miyauchi S."/>
            <person name="Serrano A."/>
            <person name="Linde D."/>
            <person name="Babiker R."/>
            <person name="Drula E."/>
            <person name="Ayuso-Fernandez I."/>
            <person name="Pacheco R."/>
            <person name="Padilla G."/>
            <person name="Ferreira P."/>
            <person name="Barriuso J."/>
            <person name="Kellner H."/>
            <person name="Castanera R."/>
            <person name="Alfaro M."/>
            <person name="Ramirez L."/>
            <person name="Pisabarro A.G."/>
            <person name="Kuo A."/>
            <person name="Tritt A."/>
            <person name="Lipzen A."/>
            <person name="He G."/>
            <person name="Yan M."/>
            <person name="Ng V."/>
            <person name="Cullen D."/>
            <person name="Martin F."/>
            <person name="Rosso M.-N."/>
            <person name="Henrissat B."/>
            <person name="Hibbett D."/>
            <person name="Martinez A.T."/>
            <person name="Grigoriev I.V."/>
        </authorList>
    </citation>
    <scope>NUCLEOTIDE SEQUENCE</scope>
    <source>
        <strain evidence="1">AH 40177</strain>
    </source>
</reference>
<organism evidence="1 2">
    <name type="scientific">Rhodocollybia butyracea</name>
    <dbReference type="NCBI Taxonomy" id="206335"/>
    <lineage>
        <taxon>Eukaryota</taxon>
        <taxon>Fungi</taxon>
        <taxon>Dikarya</taxon>
        <taxon>Basidiomycota</taxon>
        <taxon>Agaricomycotina</taxon>
        <taxon>Agaricomycetes</taxon>
        <taxon>Agaricomycetidae</taxon>
        <taxon>Agaricales</taxon>
        <taxon>Marasmiineae</taxon>
        <taxon>Omphalotaceae</taxon>
        <taxon>Rhodocollybia</taxon>
    </lineage>
</organism>
<dbReference type="OrthoDB" id="3039069at2759"/>
<evidence type="ECO:0000313" key="2">
    <source>
        <dbReference type="Proteomes" id="UP000772434"/>
    </source>
</evidence>
<dbReference type="Proteomes" id="UP000772434">
    <property type="component" value="Unassembled WGS sequence"/>
</dbReference>
<keyword evidence="2" id="KW-1185">Reference proteome</keyword>
<dbReference type="EMBL" id="JADNRY010000332">
    <property type="protein sequence ID" value="KAF9059020.1"/>
    <property type="molecule type" value="Genomic_DNA"/>
</dbReference>
<protein>
    <submittedName>
        <fullName evidence="1">Uncharacterized protein</fullName>
    </submittedName>
</protein>
<sequence>MAEGPVNLNWDPIMKHINESPYEFFQGSWTFLCSTTQGVESKASDASDSDSEFVAEPDELAESLAAPGRATSLTPLLDPQLAATLERTRLVQISSKYIVSLETQCLLLNSGDATDLPFPHTSHKKNSWLLLSSVLDLFRLVQNILFLWKPNVYS</sequence>
<proteinExistence type="predicted"/>
<accession>A0A9P5PBD2</accession>
<comment type="caution">
    <text evidence="1">The sequence shown here is derived from an EMBL/GenBank/DDBJ whole genome shotgun (WGS) entry which is preliminary data.</text>
</comment>
<name>A0A9P5PBD2_9AGAR</name>
<evidence type="ECO:0000313" key="1">
    <source>
        <dbReference type="EMBL" id="KAF9059020.1"/>
    </source>
</evidence>
<gene>
    <name evidence="1" type="ORF">BDP27DRAFT_1431942</name>
</gene>
<dbReference type="AlphaFoldDB" id="A0A9P5PBD2"/>